<dbReference type="Pfam" id="PF05685">
    <property type="entry name" value="Uma2"/>
    <property type="match status" value="1"/>
</dbReference>
<sequence length="180" mass="20728">MTRLFTVDEFQRMADVGILTERDRVELIEGEIIQMAAIGTRHAACVRRLIRLFSDTLSDRVLIDAQHPVELEPFSLPQPDIALLRLRDDLYESEHPQPEDVLLIVEVTDTPVDSDRNLKIPLYARTGIVEVWLINLNQNCIEVYRQPTAQGYQEIQICQPNQTLTLQAFPEFSVQCDRIL</sequence>
<dbReference type="SUPFAM" id="SSF52980">
    <property type="entry name" value="Restriction endonuclease-like"/>
    <property type="match status" value="1"/>
</dbReference>
<proteinExistence type="predicted"/>
<protein>
    <recommendedName>
        <fullName evidence="1">Putative restriction endonuclease domain-containing protein</fullName>
    </recommendedName>
</protein>
<dbReference type="OrthoDB" id="509866at2"/>
<dbReference type="InterPro" id="IPR012296">
    <property type="entry name" value="Nuclease_put_TT1808"/>
</dbReference>
<feature type="domain" description="Putative restriction endonuclease" evidence="1">
    <location>
        <begin position="8"/>
        <end position="174"/>
    </location>
</feature>
<dbReference type="PANTHER" id="PTHR35400:SF1">
    <property type="entry name" value="SLR1083 PROTEIN"/>
    <property type="match status" value="1"/>
</dbReference>
<dbReference type="EMBL" id="MJGC01000110">
    <property type="protein sequence ID" value="OEJ72838.1"/>
    <property type="molecule type" value="Genomic_DNA"/>
</dbReference>
<dbReference type="STRING" id="1781255.BH720_22980"/>
<name>A0A1E5QDV3_9CYAN</name>
<reference evidence="2" key="1">
    <citation type="submission" date="2016-09" db="EMBL/GenBank/DDBJ databases">
        <title>Draft genome of thermotolerant cyanobacterium Desertifilum sp. strain IPPAS B-1220.</title>
        <authorList>
            <person name="Sinetova M.A."/>
            <person name="Bolakhan K."/>
            <person name="Zayadan B.K."/>
            <person name="Mironov K.S."/>
            <person name="Ustinova V."/>
            <person name="Kupriyanova E.V."/>
            <person name="Sidorov R.A."/>
            <person name="Skrypnik A.N."/>
            <person name="Gogoleva N.E."/>
            <person name="Gogolev Y.V."/>
            <person name="Los D.A."/>
        </authorList>
    </citation>
    <scope>NUCLEOTIDE SEQUENCE [LARGE SCALE GENOMIC DNA]</scope>
    <source>
        <strain evidence="2">IPPAS B-1220</strain>
    </source>
</reference>
<organism evidence="2">
    <name type="scientific">Desertifilum tharense IPPAS B-1220</name>
    <dbReference type="NCBI Taxonomy" id="1781255"/>
    <lineage>
        <taxon>Bacteria</taxon>
        <taxon>Bacillati</taxon>
        <taxon>Cyanobacteriota</taxon>
        <taxon>Cyanophyceae</taxon>
        <taxon>Desertifilales</taxon>
        <taxon>Desertifilaceae</taxon>
        <taxon>Desertifilum</taxon>
    </lineage>
</organism>
<dbReference type="InterPro" id="IPR011335">
    <property type="entry name" value="Restrct_endonuc-II-like"/>
</dbReference>
<dbReference type="AlphaFoldDB" id="A0A1E5QDV3"/>
<gene>
    <name evidence="2" type="ORF">BH720_22980</name>
</gene>
<dbReference type="Gene3D" id="3.90.1570.10">
    <property type="entry name" value="tt1808, chain A"/>
    <property type="match status" value="1"/>
</dbReference>
<dbReference type="RefSeq" id="WP_069969554.1">
    <property type="nucleotide sequence ID" value="NZ_CM124774.1"/>
</dbReference>
<evidence type="ECO:0000313" key="2">
    <source>
        <dbReference type="EMBL" id="OEJ72838.1"/>
    </source>
</evidence>
<dbReference type="PANTHER" id="PTHR35400">
    <property type="entry name" value="SLR1083 PROTEIN"/>
    <property type="match status" value="1"/>
</dbReference>
<dbReference type="InterPro" id="IPR008538">
    <property type="entry name" value="Uma2"/>
</dbReference>
<accession>A0A1E5QDV3</accession>
<dbReference type="CDD" id="cd06260">
    <property type="entry name" value="DUF820-like"/>
    <property type="match status" value="1"/>
</dbReference>
<evidence type="ECO:0000259" key="1">
    <source>
        <dbReference type="Pfam" id="PF05685"/>
    </source>
</evidence>
<comment type="caution">
    <text evidence="2">The sequence shown here is derived from an EMBL/GenBank/DDBJ whole genome shotgun (WGS) entry which is preliminary data.</text>
</comment>